<dbReference type="Pfam" id="PF00083">
    <property type="entry name" value="Sugar_tr"/>
    <property type="match status" value="1"/>
</dbReference>
<dbReference type="PANTHER" id="PTHR23511">
    <property type="entry name" value="SYNAPTIC VESICLE GLYCOPROTEIN 2"/>
    <property type="match status" value="1"/>
</dbReference>
<proteinExistence type="inferred from homology"/>
<feature type="transmembrane region" description="Helical" evidence="7">
    <location>
        <begin position="492"/>
        <end position="511"/>
    </location>
</feature>
<dbReference type="Proteomes" id="UP000823941">
    <property type="component" value="Chromosome 6"/>
</dbReference>
<reference evidence="9 10" key="1">
    <citation type="submission" date="2021-06" db="EMBL/GenBank/DDBJ databases">
        <title>A haploid diamondback moth (Plutella xylostella L.) genome assembly resolves 31 chromosomes and identifies a diamide resistance mutation.</title>
        <authorList>
            <person name="Ward C.M."/>
            <person name="Perry K.D."/>
            <person name="Baker G."/>
            <person name="Powis K."/>
            <person name="Heckel D.G."/>
            <person name="Baxter S.W."/>
        </authorList>
    </citation>
    <scope>NUCLEOTIDE SEQUENCE [LARGE SCALE GENOMIC DNA]</scope>
    <source>
        <strain evidence="9 10">LV</strain>
        <tissue evidence="9">Single pupa</tissue>
    </source>
</reference>
<organism evidence="9 10">
    <name type="scientific">Plutella xylostella</name>
    <name type="common">Diamondback moth</name>
    <name type="synonym">Plutella maculipennis</name>
    <dbReference type="NCBI Taxonomy" id="51655"/>
    <lineage>
        <taxon>Eukaryota</taxon>
        <taxon>Metazoa</taxon>
        <taxon>Ecdysozoa</taxon>
        <taxon>Arthropoda</taxon>
        <taxon>Hexapoda</taxon>
        <taxon>Insecta</taxon>
        <taxon>Pterygota</taxon>
        <taxon>Neoptera</taxon>
        <taxon>Endopterygota</taxon>
        <taxon>Lepidoptera</taxon>
        <taxon>Glossata</taxon>
        <taxon>Ditrysia</taxon>
        <taxon>Yponomeutoidea</taxon>
        <taxon>Plutellidae</taxon>
        <taxon>Plutella</taxon>
    </lineage>
</organism>
<feature type="transmembrane region" description="Helical" evidence="7">
    <location>
        <begin position="305"/>
        <end position="327"/>
    </location>
</feature>
<sequence>MKGKLELMEKADAARPVSHAATVEEALTVTGFGKYNLCLLLVCTGSLQAMGLDMFGSSFTVAAAVCDLHLTLTQQALLTGIPLAGAVLGAQLWGYVCDARGRRLTLVVSMAAGAALGSCSSLAPGCVSMAVLKLLSATFTSASNSGAYTLVGECCDARSRGRAMLLCTCALMCCQAVAAVITYPILLLDFSYPIEFLGINYRPWRLLVLALYIPCLLVAYLLTHFEESPKFLASKGRYEEALDVLKRIYACNTGKGRDEFPIKKLIPEIGEEESSSTEGCSFFGAMWRQTAALFRPPLLTTTLQLYYLVAVIYMTGSGFLLWLPYIMNNLFAVLETGGGQNMNLCSVIAMTPSDDVLITENNATLTEVCNDTIQNTTLISSIIYGSLAMCANLVLSLTAGSRKRLAMLCILTVSSTSALLVNLVPVPLAGVMFYFFFVMSALSMGILSVYFVELYSTSVRGMAACLSVMVGRSSAFIGVNAIGALLVNNCEATFYGWSILLLSAFVFTWFLPRDKDPQK</sequence>
<evidence type="ECO:0000256" key="3">
    <source>
        <dbReference type="ARBA" id="ARBA00022448"/>
    </source>
</evidence>
<evidence type="ECO:0000256" key="6">
    <source>
        <dbReference type="ARBA" id="ARBA00023136"/>
    </source>
</evidence>
<evidence type="ECO:0000313" key="9">
    <source>
        <dbReference type="EMBL" id="KAG7310145.1"/>
    </source>
</evidence>
<evidence type="ECO:0000313" key="10">
    <source>
        <dbReference type="Proteomes" id="UP000823941"/>
    </source>
</evidence>
<gene>
    <name evidence="9" type="ORF">JYU34_004698</name>
</gene>
<keyword evidence="4 7" id="KW-0812">Transmembrane</keyword>
<feature type="transmembrane region" description="Helical" evidence="7">
    <location>
        <begin position="431"/>
        <end position="452"/>
    </location>
</feature>
<keyword evidence="6 7" id="KW-0472">Membrane</keyword>
<evidence type="ECO:0000256" key="5">
    <source>
        <dbReference type="ARBA" id="ARBA00022989"/>
    </source>
</evidence>
<evidence type="ECO:0000256" key="2">
    <source>
        <dbReference type="ARBA" id="ARBA00008335"/>
    </source>
</evidence>
<feature type="transmembrane region" description="Helical" evidence="7">
    <location>
        <begin position="405"/>
        <end position="425"/>
    </location>
</feature>
<comment type="similarity">
    <text evidence="2">Belongs to the major facilitator superfamily.</text>
</comment>
<feature type="transmembrane region" description="Helical" evidence="7">
    <location>
        <begin position="76"/>
        <end position="97"/>
    </location>
</feature>
<keyword evidence="5 7" id="KW-1133">Transmembrane helix</keyword>
<dbReference type="SUPFAM" id="SSF103473">
    <property type="entry name" value="MFS general substrate transporter"/>
    <property type="match status" value="1"/>
</dbReference>
<name>A0ABQ7QYM3_PLUXY</name>
<evidence type="ECO:0000256" key="4">
    <source>
        <dbReference type="ARBA" id="ARBA00022692"/>
    </source>
</evidence>
<feature type="transmembrane region" description="Helical" evidence="7">
    <location>
        <begin position="464"/>
        <end position="486"/>
    </location>
</feature>
<dbReference type="InterPro" id="IPR005828">
    <property type="entry name" value="MFS_sugar_transport-like"/>
</dbReference>
<accession>A0ABQ7QYM3</accession>
<feature type="domain" description="Major facilitator superfamily (MFS) profile" evidence="8">
    <location>
        <begin position="37"/>
        <end position="516"/>
    </location>
</feature>
<evidence type="ECO:0000256" key="1">
    <source>
        <dbReference type="ARBA" id="ARBA00004141"/>
    </source>
</evidence>
<dbReference type="EMBL" id="JAHIBW010000006">
    <property type="protein sequence ID" value="KAG7310145.1"/>
    <property type="molecule type" value="Genomic_DNA"/>
</dbReference>
<feature type="transmembrane region" description="Helical" evidence="7">
    <location>
        <begin position="37"/>
        <end position="56"/>
    </location>
</feature>
<feature type="transmembrane region" description="Helical" evidence="7">
    <location>
        <begin position="378"/>
        <end position="398"/>
    </location>
</feature>
<keyword evidence="3" id="KW-0813">Transport</keyword>
<dbReference type="InterPro" id="IPR020846">
    <property type="entry name" value="MFS_dom"/>
</dbReference>
<feature type="transmembrane region" description="Helical" evidence="7">
    <location>
        <begin position="206"/>
        <end position="225"/>
    </location>
</feature>
<dbReference type="InterPro" id="IPR036259">
    <property type="entry name" value="MFS_trans_sf"/>
</dbReference>
<comment type="caution">
    <text evidence="9">The sequence shown here is derived from an EMBL/GenBank/DDBJ whole genome shotgun (WGS) entry which is preliminary data.</text>
</comment>
<evidence type="ECO:0000256" key="7">
    <source>
        <dbReference type="SAM" id="Phobius"/>
    </source>
</evidence>
<keyword evidence="10" id="KW-1185">Reference proteome</keyword>
<dbReference type="PROSITE" id="PS50850">
    <property type="entry name" value="MFS"/>
    <property type="match status" value="1"/>
</dbReference>
<feature type="transmembrane region" description="Helical" evidence="7">
    <location>
        <begin position="163"/>
        <end position="186"/>
    </location>
</feature>
<dbReference type="Gene3D" id="1.20.1250.20">
    <property type="entry name" value="MFS general substrate transporter like domains"/>
    <property type="match status" value="1"/>
</dbReference>
<protein>
    <recommendedName>
        <fullName evidence="8">Major facilitator superfamily (MFS) profile domain-containing protein</fullName>
    </recommendedName>
</protein>
<evidence type="ECO:0000259" key="8">
    <source>
        <dbReference type="PROSITE" id="PS50850"/>
    </source>
</evidence>
<comment type="subcellular location">
    <subcellularLocation>
        <location evidence="1">Membrane</location>
        <topology evidence="1">Multi-pass membrane protein</topology>
    </subcellularLocation>
</comment>
<dbReference type="PANTHER" id="PTHR23511:SF35">
    <property type="entry name" value="MAJOR FACILITATOR SUPERFAMILY (MFS) PROFILE DOMAIN-CONTAINING PROTEIN"/>
    <property type="match status" value="1"/>
</dbReference>